<evidence type="ECO:0000256" key="1">
    <source>
        <dbReference type="SAM" id="Phobius"/>
    </source>
</evidence>
<dbReference type="Pfam" id="PF06772">
    <property type="entry name" value="LtrA"/>
    <property type="match status" value="1"/>
</dbReference>
<dbReference type="PANTHER" id="PTHR36840:SF1">
    <property type="entry name" value="BLL5714 PROTEIN"/>
    <property type="match status" value="1"/>
</dbReference>
<proteinExistence type="predicted"/>
<name>A0A5P2D3B7_STRVZ</name>
<keyword evidence="1" id="KW-1133">Transmembrane helix</keyword>
<feature type="transmembrane region" description="Helical" evidence="1">
    <location>
        <begin position="269"/>
        <end position="294"/>
    </location>
</feature>
<evidence type="ECO:0008006" key="4">
    <source>
        <dbReference type="Google" id="ProtNLM"/>
    </source>
</evidence>
<feature type="transmembrane region" description="Helical" evidence="1">
    <location>
        <begin position="339"/>
        <end position="355"/>
    </location>
</feature>
<feature type="transmembrane region" description="Helical" evidence="1">
    <location>
        <begin position="306"/>
        <end position="327"/>
    </location>
</feature>
<feature type="transmembrane region" description="Helical" evidence="1">
    <location>
        <begin position="53"/>
        <end position="74"/>
    </location>
</feature>
<dbReference type="AlphaFoldDB" id="A0A5P2D3B7"/>
<feature type="transmembrane region" description="Helical" evidence="1">
    <location>
        <begin position="235"/>
        <end position="257"/>
    </location>
</feature>
<dbReference type="OrthoDB" id="7698234at2"/>
<keyword evidence="1" id="KW-0472">Membrane</keyword>
<dbReference type="EMBL" id="CP029190">
    <property type="protein sequence ID" value="QES48687.1"/>
    <property type="molecule type" value="Genomic_DNA"/>
</dbReference>
<evidence type="ECO:0000313" key="2">
    <source>
        <dbReference type="EMBL" id="QES48687.1"/>
    </source>
</evidence>
<feature type="transmembrane region" description="Helical" evidence="1">
    <location>
        <begin position="86"/>
        <end position="106"/>
    </location>
</feature>
<evidence type="ECO:0000313" key="3">
    <source>
        <dbReference type="Proteomes" id="UP000325211"/>
    </source>
</evidence>
<feature type="transmembrane region" description="Helical" evidence="1">
    <location>
        <begin position="112"/>
        <end position="132"/>
    </location>
</feature>
<keyword evidence="1" id="KW-0812">Transmembrane</keyword>
<reference evidence="2 3" key="1">
    <citation type="submission" date="2018-05" db="EMBL/GenBank/DDBJ databases">
        <title>Streptomyces venezuelae.</title>
        <authorList>
            <person name="Kim W."/>
            <person name="Lee N."/>
            <person name="Cho B.-K."/>
        </authorList>
    </citation>
    <scope>NUCLEOTIDE SEQUENCE [LARGE SCALE GENOMIC DNA]</scope>
    <source>
        <strain evidence="2 3">ATCC 21782</strain>
    </source>
</reference>
<gene>
    <name evidence="2" type="ORF">DEJ50_13480</name>
</gene>
<dbReference type="InterPro" id="IPR010640">
    <property type="entry name" value="Low_temperature_requirement_A"/>
</dbReference>
<dbReference type="Proteomes" id="UP000325211">
    <property type="component" value="Chromosome"/>
</dbReference>
<feature type="transmembrane region" description="Helical" evidence="1">
    <location>
        <begin position="203"/>
        <end position="223"/>
    </location>
</feature>
<protein>
    <recommendedName>
        <fullName evidence="4">Low temperature requirement protein A</fullName>
    </recommendedName>
</protein>
<feature type="transmembrane region" description="Helical" evidence="1">
    <location>
        <begin position="144"/>
        <end position="165"/>
    </location>
</feature>
<organism evidence="2 3">
    <name type="scientific">Streptomyces venezuelae</name>
    <dbReference type="NCBI Taxonomy" id="54571"/>
    <lineage>
        <taxon>Bacteria</taxon>
        <taxon>Bacillati</taxon>
        <taxon>Actinomycetota</taxon>
        <taxon>Actinomycetes</taxon>
        <taxon>Kitasatosporales</taxon>
        <taxon>Streptomycetaceae</taxon>
        <taxon>Streptomyces</taxon>
    </lineage>
</organism>
<accession>A0A5P2D3B7</accession>
<sequence>MAYVRMTARSREEAHRTATPLELFFDLCFVVAVAQAGRQLVHALAEHHVAAGITGYLFVFFGVWWAWMNFTWFASAYDIDDVPYRIATLVQIAGVLVYSAGIPRAFNDNDWTVAVLGYVVMRVALTAQWLRAASGETGPARHSAHLYAAGLVVCQLGWIALLWAPEGSKRWLFPVLVAAELLVPVIAERGHQTPWHPHHIAERYGLFTIIVLGETIAAATVAVQSALDEHEALDLLLPIAGGGLLLVFAAWWIYFAVPVHHRLAGNREAIPWGYGHFVIFASAAAIGAGIEVAVEQAVGKAHVSTVAANLAVTVPAAVYLAFVWLLHSRHFKRDTAEQLVLPVAAVAVLACAWTGTYAVLWAGLVASVTVAVGVTLARRTRSGA</sequence>
<dbReference type="RefSeq" id="WP_150208203.1">
    <property type="nucleotide sequence ID" value="NZ_CP029190.1"/>
</dbReference>
<dbReference type="PANTHER" id="PTHR36840">
    <property type="entry name" value="BLL5714 PROTEIN"/>
    <property type="match status" value="1"/>
</dbReference>